<evidence type="ECO:0000256" key="2">
    <source>
        <dbReference type="SAM" id="MobiDB-lite"/>
    </source>
</evidence>
<name>A0A0U1DML8_9MYCO</name>
<evidence type="ECO:0000259" key="3">
    <source>
        <dbReference type="PROSITE" id="PS50987"/>
    </source>
</evidence>
<dbReference type="SUPFAM" id="SSF55961">
    <property type="entry name" value="Bet v1-like"/>
    <property type="match status" value="1"/>
</dbReference>
<dbReference type="PROSITE" id="PS50987">
    <property type="entry name" value="HTH_ARSR_2"/>
    <property type="match status" value="1"/>
</dbReference>
<gene>
    <name evidence="4" type="ORF">BN970_04397</name>
</gene>
<organism evidence="4 5">
    <name type="scientific">Mycolicibacterium conceptionense</name>
    <dbReference type="NCBI Taxonomy" id="451644"/>
    <lineage>
        <taxon>Bacteria</taxon>
        <taxon>Bacillati</taxon>
        <taxon>Actinomycetota</taxon>
        <taxon>Actinomycetes</taxon>
        <taxon>Mycobacteriales</taxon>
        <taxon>Mycobacteriaceae</taxon>
        <taxon>Mycolicibacterium</taxon>
    </lineage>
</organism>
<dbReference type="Gene3D" id="1.10.10.10">
    <property type="entry name" value="Winged helix-like DNA-binding domain superfamily/Winged helix DNA-binding domain"/>
    <property type="match status" value="1"/>
</dbReference>
<dbReference type="Gene3D" id="3.30.530.20">
    <property type="match status" value="1"/>
</dbReference>
<dbReference type="PANTHER" id="PTHR38600:SF1">
    <property type="entry name" value="TRANSCRIPTIONAL REGULATORY PROTEIN"/>
    <property type="match status" value="1"/>
</dbReference>
<dbReference type="CDD" id="cd00090">
    <property type="entry name" value="HTH_ARSR"/>
    <property type="match status" value="1"/>
</dbReference>
<dbReference type="PRINTS" id="PR00778">
    <property type="entry name" value="HTHARSR"/>
</dbReference>
<dbReference type="InterPro" id="IPR001845">
    <property type="entry name" value="HTH_ArsR_DNA-bd_dom"/>
</dbReference>
<feature type="region of interest" description="Disordered" evidence="2">
    <location>
        <begin position="250"/>
        <end position="286"/>
    </location>
</feature>
<evidence type="ECO:0000313" key="4">
    <source>
        <dbReference type="EMBL" id="CQD19427.1"/>
    </source>
</evidence>
<dbReference type="InterPro" id="IPR036390">
    <property type="entry name" value="WH_DNA-bd_sf"/>
</dbReference>
<dbReference type="SMART" id="SM00418">
    <property type="entry name" value="HTH_ARSR"/>
    <property type="match status" value="1"/>
</dbReference>
<evidence type="ECO:0000256" key="1">
    <source>
        <dbReference type="ARBA" id="ARBA00006817"/>
    </source>
</evidence>
<accession>A0A0U1DML8</accession>
<dbReference type="InterPro" id="IPR011991">
    <property type="entry name" value="ArsR-like_HTH"/>
</dbReference>
<dbReference type="GO" id="GO:0003700">
    <property type="term" value="F:DNA-binding transcription factor activity"/>
    <property type="evidence" value="ECO:0007669"/>
    <property type="project" value="InterPro"/>
</dbReference>
<dbReference type="InterPro" id="IPR036388">
    <property type="entry name" value="WH-like_DNA-bd_sf"/>
</dbReference>
<reference evidence="4 5" key="1">
    <citation type="submission" date="2015-03" db="EMBL/GenBank/DDBJ databases">
        <authorList>
            <person name="Murphy D."/>
        </authorList>
    </citation>
    <scope>NUCLEOTIDE SEQUENCE [LARGE SCALE GENOMIC DNA]</scope>
    <source>
        <strain evidence="4 5">D16</strain>
    </source>
</reference>
<protein>
    <submittedName>
        <fullName evidence="4">Putative transcriptional regulator</fullName>
    </submittedName>
</protein>
<feature type="compositionally biased region" description="Basic and acidic residues" evidence="2">
    <location>
        <begin position="254"/>
        <end position="266"/>
    </location>
</feature>
<dbReference type="Pfam" id="PF08327">
    <property type="entry name" value="AHSA1"/>
    <property type="match status" value="1"/>
</dbReference>
<dbReference type="InterPro" id="IPR023393">
    <property type="entry name" value="START-like_dom_sf"/>
</dbReference>
<dbReference type="AlphaFoldDB" id="A0A0U1DML8"/>
<dbReference type="Pfam" id="PF12840">
    <property type="entry name" value="HTH_20"/>
    <property type="match status" value="1"/>
</dbReference>
<dbReference type="EMBL" id="CTEF01000003">
    <property type="protein sequence ID" value="CQD19427.1"/>
    <property type="molecule type" value="Genomic_DNA"/>
</dbReference>
<dbReference type="NCBIfam" id="NF033788">
    <property type="entry name" value="HTH_metalloreg"/>
    <property type="match status" value="1"/>
</dbReference>
<proteinExistence type="inferred from homology"/>
<comment type="similarity">
    <text evidence="1">Belongs to the AHA1 family.</text>
</comment>
<dbReference type="PANTHER" id="PTHR38600">
    <property type="entry name" value="TRANSCRIPTIONAL REGULATORY PROTEIN"/>
    <property type="match status" value="1"/>
</dbReference>
<sequence length="308" mass="33797">MQPFGCMIDGVAAADATEGTVRVDEVFKALADPSRRLLLDSLNDRDGQSLRELCSGLSMARQSVSKHLAVLEEANLVTTRRQGREKLHFLNAEPINAIADRWIDHYDATRAQALTDLKTVLEDPAAAADFVYPTYIHTTPERLWQAITNPAYSGSYMGHAIESDWQKGSSYVWVEGGQRIEDPEQLIVESDPYQRLAFAFHGFIPELRQIIPDLSDETIAVASAERRSRVSFDIEPVGDQVLPDQYGQAEGCAEGEHHRADDDGGGHHASGQDQHDDEDQTQCGDSGDQQVVVGAFLHVLEGGGGTAR</sequence>
<dbReference type="InterPro" id="IPR013538">
    <property type="entry name" value="ASHA1/2-like_C"/>
</dbReference>
<evidence type="ECO:0000313" key="5">
    <source>
        <dbReference type="Proteomes" id="UP000182227"/>
    </source>
</evidence>
<dbReference type="Proteomes" id="UP000182227">
    <property type="component" value="Unassembled WGS sequence"/>
</dbReference>
<feature type="domain" description="HTH arsR-type" evidence="3">
    <location>
        <begin position="15"/>
        <end position="110"/>
    </location>
</feature>
<dbReference type="SUPFAM" id="SSF46785">
    <property type="entry name" value="Winged helix' DNA-binding domain"/>
    <property type="match status" value="1"/>
</dbReference>